<name>A0A0D0BNW2_9AGAR</name>
<proteinExistence type="predicted"/>
<reference evidence="1 2" key="1">
    <citation type="submission" date="2014-04" db="EMBL/GenBank/DDBJ databases">
        <title>Evolutionary Origins and Diversification of the Mycorrhizal Mutualists.</title>
        <authorList>
            <consortium name="DOE Joint Genome Institute"/>
            <consortium name="Mycorrhizal Genomics Consortium"/>
            <person name="Kohler A."/>
            <person name="Kuo A."/>
            <person name="Nagy L.G."/>
            <person name="Floudas D."/>
            <person name="Copeland A."/>
            <person name="Barry K.W."/>
            <person name="Cichocki N."/>
            <person name="Veneault-Fourrey C."/>
            <person name="LaButti K."/>
            <person name="Lindquist E.A."/>
            <person name="Lipzen A."/>
            <person name="Lundell T."/>
            <person name="Morin E."/>
            <person name="Murat C."/>
            <person name="Riley R."/>
            <person name="Ohm R."/>
            <person name="Sun H."/>
            <person name="Tunlid A."/>
            <person name="Henrissat B."/>
            <person name="Grigoriev I.V."/>
            <person name="Hibbett D.S."/>
            <person name="Martin F."/>
        </authorList>
    </citation>
    <scope>NUCLEOTIDE SEQUENCE [LARGE SCALE GENOMIC DNA]</scope>
    <source>
        <strain evidence="1 2">FD-317 M1</strain>
    </source>
</reference>
<keyword evidence="2" id="KW-1185">Reference proteome</keyword>
<gene>
    <name evidence="1" type="ORF">GYMLUDRAFT_61786</name>
</gene>
<protein>
    <submittedName>
        <fullName evidence="1">Unplaced genomic scaffold GYMLUscaffold_47, whole genome shotgun sequence</fullName>
    </submittedName>
</protein>
<sequence length="158" mass="19427">MQGQAYKLSPDGKWALHRIHHIEYFVHDSDFNKYKWFYPSRNLPFDWYIGLHNVYAFMIGHKKEEIALDKAMGMDYYFKKLPVDEAEEYIEHIAQDMHRRWVECMIYLNNSLRREFYMPVVHFSPLQLIECSTENDKWSMRTRVFRPTHELQWNWVTN</sequence>
<accession>A0A0D0BNW2</accession>
<evidence type="ECO:0000313" key="1">
    <source>
        <dbReference type="EMBL" id="KIK56721.1"/>
    </source>
</evidence>
<dbReference type="Proteomes" id="UP000053593">
    <property type="component" value="Unassembled WGS sequence"/>
</dbReference>
<dbReference type="HOGENOM" id="CLU_1669570_0_0_1"/>
<evidence type="ECO:0000313" key="2">
    <source>
        <dbReference type="Proteomes" id="UP000053593"/>
    </source>
</evidence>
<organism evidence="1 2">
    <name type="scientific">Collybiopsis luxurians FD-317 M1</name>
    <dbReference type="NCBI Taxonomy" id="944289"/>
    <lineage>
        <taxon>Eukaryota</taxon>
        <taxon>Fungi</taxon>
        <taxon>Dikarya</taxon>
        <taxon>Basidiomycota</taxon>
        <taxon>Agaricomycotina</taxon>
        <taxon>Agaricomycetes</taxon>
        <taxon>Agaricomycetidae</taxon>
        <taxon>Agaricales</taxon>
        <taxon>Marasmiineae</taxon>
        <taxon>Omphalotaceae</taxon>
        <taxon>Collybiopsis</taxon>
        <taxon>Collybiopsis luxurians</taxon>
    </lineage>
</organism>
<dbReference type="AlphaFoldDB" id="A0A0D0BNW2"/>
<dbReference type="EMBL" id="KN834795">
    <property type="protein sequence ID" value="KIK56721.1"/>
    <property type="molecule type" value="Genomic_DNA"/>
</dbReference>